<dbReference type="SUPFAM" id="SSF75217">
    <property type="entry name" value="alpha/beta knot"/>
    <property type="match status" value="1"/>
</dbReference>
<dbReference type="NCBIfam" id="TIGR00186">
    <property type="entry name" value="rRNA_methyl_3"/>
    <property type="match status" value="1"/>
</dbReference>
<dbReference type="PANTHER" id="PTHR46429">
    <property type="entry name" value="23S RRNA (GUANOSINE-2'-O-)-METHYLTRANSFERASE RLMB"/>
    <property type="match status" value="1"/>
</dbReference>
<feature type="binding site" evidence="6">
    <location>
        <position position="214"/>
    </location>
    <ligand>
        <name>S-adenosyl-L-methionine</name>
        <dbReference type="ChEBI" id="CHEBI:59789"/>
    </ligand>
</feature>
<dbReference type="Pfam" id="PF00588">
    <property type="entry name" value="SpoU_methylase"/>
    <property type="match status" value="1"/>
</dbReference>
<evidence type="ECO:0000256" key="4">
    <source>
        <dbReference type="ARBA" id="ARBA00022679"/>
    </source>
</evidence>
<feature type="binding site" evidence="6">
    <location>
        <position position="223"/>
    </location>
    <ligand>
        <name>S-adenosyl-L-methionine</name>
        <dbReference type="ChEBI" id="CHEBI:59789"/>
    </ligand>
</feature>
<protein>
    <recommendedName>
        <fullName evidence="6">23S rRNA (guanosine-2'-O-)-methyltransferase RlmB</fullName>
        <ecNumber evidence="6">2.1.1.185</ecNumber>
    </recommendedName>
    <alternativeName>
        <fullName evidence="6">23S rRNA (guanosine2251 2'-O)-methyltransferase</fullName>
    </alternativeName>
    <alternativeName>
        <fullName evidence="6">23S rRNA Gm2251 2'-O-methyltransferase</fullName>
    </alternativeName>
</protein>
<dbReference type="SUPFAM" id="SSF55315">
    <property type="entry name" value="L30e-like"/>
    <property type="match status" value="1"/>
</dbReference>
<organism evidence="8 9">
    <name type="scientific">Thiomicrospira cyclica (strain DSM 14477 / JCM 11371 / ALM1)</name>
    <name type="common">Thioalkalimicrobium cyclicum</name>
    <dbReference type="NCBI Taxonomy" id="717773"/>
    <lineage>
        <taxon>Bacteria</taxon>
        <taxon>Pseudomonadati</taxon>
        <taxon>Pseudomonadota</taxon>
        <taxon>Gammaproteobacteria</taxon>
        <taxon>Thiotrichales</taxon>
        <taxon>Piscirickettsiaceae</taxon>
        <taxon>Thiomicrospira</taxon>
    </lineage>
</organism>
<comment type="subcellular location">
    <subcellularLocation>
        <location evidence="6">Cytoplasm</location>
    </subcellularLocation>
</comment>
<dbReference type="eggNOG" id="COG0566">
    <property type="taxonomic scope" value="Bacteria"/>
</dbReference>
<dbReference type="InterPro" id="IPR001537">
    <property type="entry name" value="SpoU_MeTrfase"/>
</dbReference>
<dbReference type="GO" id="GO:0070039">
    <property type="term" value="F:rRNA (guanosine-2'-O-)-methyltransferase activity"/>
    <property type="evidence" value="ECO:0007669"/>
    <property type="project" value="UniProtKB-UniRule"/>
</dbReference>
<dbReference type="CDD" id="cd18103">
    <property type="entry name" value="SpoU-like_RlmB"/>
    <property type="match status" value="1"/>
</dbReference>
<keyword evidence="2 6" id="KW-0698">rRNA processing</keyword>
<dbReference type="InterPro" id="IPR004441">
    <property type="entry name" value="rRNA_MeTrfase_TrmH"/>
</dbReference>
<dbReference type="Pfam" id="PF08032">
    <property type="entry name" value="SpoU_sub_bind"/>
    <property type="match status" value="1"/>
</dbReference>
<keyword evidence="5 6" id="KW-0949">S-adenosyl-L-methionine</keyword>
<dbReference type="HOGENOM" id="CLU_021322_0_1_6"/>
<dbReference type="AlphaFoldDB" id="F6D901"/>
<comment type="similarity">
    <text evidence="6">Belongs to the class IV-like SAM-binding methyltransferase superfamily. RNA methyltransferase TrmH family. RlmB subfamily.</text>
</comment>
<dbReference type="Proteomes" id="UP000009232">
    <property type="component" value="Chromosome"/>
</dbReference>
<evidence type="ECO:0000313" key="8">
    <source>
        <dbReference type="EMBL" id="AEG32001.1"/>
    </source>
</evidence>
<dbReference type="InterPro" id="IPR029026">
    <property type="entry name" value="tRNA_m1G_MTases_N"/>
</dbReference>
<dbReference type="OrthoDB" id="9785673at2"/>
<dbReference type="EC" id="2.1.1.185" evidence="6"/>
<dbReference type="InterPro" id="IPR029028">
    <property type="entry name" value="Alpha/beta_knot_MTases"/>
</dbReference>
<dbReference type="InterPro" id="IPR013123">
    <property type="entry name" value="SpoU_subst-bd"/>
</dbReference>
<dbReference type="InterPro" id="IPR029064">
    <property type="entry name" value="Ribosomal_eL30-like_sf"/>
</dbReference>
<comment type="catalytic activity">
    <reaction evidence="6">
        <text>guanosine(2251) in 23S rRNA + S-adenosyl-L-methionine = 2'-O-methylguanosine(2251) in 23S rRNA + S-adenosyl-L-homocysteine + H(+)</text>
        <dbReference type="Rhea" id="RHEA:24140"/>
        <dbReference type="Rhea" id="RHEA-COMP:10239"/>
        <dbReference type="Rhea" id="RHEA-COMP:10241"/>
        <dbReference type="ChEBI" id="CHEBI:15378"/>
        <dbReference type="ChEBI" id="CHEBI:57856"/>
        <dbReference type="ChEBI" id="CHEBI:59789"/>
        <dbReference type="ChEBI" id="CHEBI:74269"/>
        <dbReference type="ChEBI" id="CHEBI:74445"/>
        <dbReference type="EC" id="2.1.1.185"/>
    </reaction>
</comment>
<name>F6D901_THICA</name>
<dbReference type="STRING" id="717773.Thicy_1234"/>
<evidence type="ECO:0000256" key="5">
    <source>
        <dbReference type="ARBA" id="ARBA00022691"/>
    </source>
</evidence>
<evidence type="ECO:0000259" key="7">
    <source>
        <dbReference type="SMART" id="SM00967"/>
    </source>
</evidence>
<reference evidence="8 9" key="1">
    <citation type="submission" date="2011-05" db="EMBL/GenBank/DDBJ databases">
        <title>Complete sequence of Thioalkalimicrobium cyclicum ALM1.</title>
        <authorList>
            <consortium name="US DOE Joint Genome Institute"/>
            <person name="Lucas S."/>
            <person name="Han J."/>
            <person name="Lapidus A."/>
            <person name="Cheng J.-F."/>
            <person name="Goodwin L."/>
            <person name="Pitluck S."/>
            <person name="Peters L."/>
            <person name="Mikhailova N."/>
            <person name="Davenport K."/>
            <person name="Han C."/>
            <person name="Tapia R."/>
            <person name="Land M."/>
            <person name="Hauser L."/>
            <person name="Kyrpides N."/>
            <person name="Ivanova N."/>
            <person name="Pagani I."/>
            <person name="Kappler U."/>
            <person name="Woyke T."/>
        </authorList>
    </citation>
    <scope>NUCLEOTIDE SEQUENCE [LARGE SCALE GENOMIC DNA]</scope>
    <source>
        <strain evidence="9">DSM 14477 / JCM 11371 / ALM1</strain>
    </source>
</reference>
<accession>F6D901</accession>
<dbReference type="PANTHER" id="PTHR46429:SF1">
    <property type="entry name" value="23S RRNA (GUANOSINE-2'-O-)-METHYLTRANSFERASE RLMB"/>
    <property type="match status" value="1"/>
</dbReference>
<evidence type="ECO:0000256" key="3">
    <source>
        <dbReference type="ARBA" id="ARBA00022603"/>
    </source>
</evidence>
<evidence type="ECO:0000313" key="9">
    <source>
        <dbReference type="Proteomes" id="UP000009232"/>
    </source>
</evidence>
<proteinExistence type="inferred from homology"/>
<dbReference type="RefSeq" id="WP_013835777.1">
    <property type="nucleotide sequence ID" value="NC_015581.1"/>
</dbReference>
<comment type="function">
    <text evidence="6">Specifically methylates the ribose of guanosine 2251 in 23S rRNA.</text>
</comment>
<dbReference type="SMART" id="SM00967">
    <property type="entry name" value="SpoU_sub_bind"/>
    <property type="match status" value="1"/>
</dbReference>
<dbReference type="Gene3D" id="3.40.1280.10">
    <property type="match status" value="1"/>
</dbReference>
<evidence type="ECO:0000256" key="1">
    <source>
        <dbReference type="ARBA" id="ARBA00022490"/>
    </source>
</evidence>
<dbReference type="GO" id="GO:0003723">
    <property type="term" value="F:RNA binding"/>
    <property type="evidence" value="ECO:0007669"/>
    <property type="project" value="InterPro"/>
</dbReference>
<keyword evidence="3 6" id="KW-0489">Methyltransferase</keyword>
<feature type="binding site" evidence="6">
    <location>
        <position position="194"/>
    </location>
    <ligand>
        <name>S-adenosyl-L-methionine</name>
        <dbReference type="ChEBI" id="CHEBI:59789"/>
    </ligand>
</feature>
<dbReference type="Gene3D" id="3.30.1330.30">
    <property type="match status" value="1"/>
</dbReference>
<gene>
    <name evidence="6" type="primary">rlmB</name>
    <name evidence="8" type="ordered locus">Thicy_1234</name>
</gene>
<dbReference type="FunFam" id="3.40.1280.10:FF:000008">
    <property type="entry name" value="Group 3 RNA methyltransferase TrmH"/>
    <property type="match status" value="1"/>
</dbReference>
<keyword evidence="4 6" id="KW-0808">Transferase</keyword>
<dbReference type="GO" id="GO:0005829">
    <property type="term" value="C:cytosol"/>
    <property type="evidence" value="ECO:0007669"/>
    <property type="project" value="TreeGrafter"/>
</dbReference>
<keyword evidence="9" id="KW-1185">Reference proteome</keyword>
<evidence type="ECO:0000256" key="6">
    <source>
        <dbReference type="HAMAP-Rule" id="MF_01887"/>
    </source>
</evidence>
<keyword evidence="1 6" id="KW-0963">Cytoplasm</keyword>
<evidence type="ECO:0000256" key="2">
    <source>
        <dbReference type="ARBA" id="ARBA00022552"/>
    </source>
</evidence>
<sequence>MTDKVYGLHALEPLLAKHPEQIFQLVFCEGRLNARQQALLDLAMQVGVRTQRAPKKIFDQLSGVHQGVYAEVAAQAAYTDADLMDWVANNTNPLLVFLDEVQDPHNLGAILRTADATGVTAVVVPKNNAAGLNATVRKVACGGAESVPLVVVTNLVRTIEQLQQRGVWFTGLAGETEQTIYQADLTGPVAIVLGAEGKGLRPLTRKACDYLVAIPMQGQVSSLNVSVAAGVTLYEAIRQRQAV</sequence>
<dbReference type="KEGG" id="tcy:Thicy_1234"/>
<dbReference type="HAMAP" id="MF_01887">
    <property type="entry name" value="23SrRNA_methyltr_B"/>
    <property type="match status" value="1"/>
</dbReference>
<feature type="domain" description="RNA 2-O ribose methyltransferase substrate binding" evidence="7">
    <location>
        <begin position="4"/>
        <end position="78"/>
    </location>
</feature>
<dbReference type="InterPro" id="IPR024915">
    <property type="entry name" value="23S_rRNA_MeTrfase_RlmB"/>
</dbReference>
<dbReference type="EMBL" id="CP002776">
    <property type="protein sequence ID" value="AEG32001.1"/>
    <property type="molecule type" value="Genomic_DNA"/>
</dbReference>